<feature type="compositionally biased region" description="Basic residues" evidence="1">
    <location>
        <begin position="91"/>
        <end position="103"/>
    </location>
</feature>
<protein>
    <submittedName>
        <fullName evidence="2">Uncharacterized protein</fullName>
    </submittedName>
</protein>
<feature type="region of interest" description="Disordered" evidence="1">
    <location>
        <begin position="23"/>
        <end position="77"/>
    </location>
</feature>
<dbReference type="AlphaFoldDB" id="A0A0H2WB75"/>
<proteinExistence type="predicted"/>
<reference evidence="2 3" key="1">
    <citation type="journal article" date="2004" name="Proc. Natl. Acad. Sci. U.S.A.">
        <title>Structural flexibility in the Burkholderia mallei genome.</title>
        <authorList>
            <person name="Nierman W.C."/>
            <person name="DeShazer D."/>
            <person name="Kim H.S."/>
            <person name="Tettelin H."/>
            <person name="Nelson K.E."/>
            <person name="Feldblyum T."/>
            <person name="Ulrich R.L."/>
            <person name="Ronning C.M."/>
            <person name="Brinkac L.M."/>
            <person name="Daugherty S.C."/>
            <person name="Davidsen T.D."/>
            <person name="Deboy R.T."/>
            <person name="Dimitrov G."/>
            <person name="Dodson R.J."/>
            <person name="Durkin A.S."/>
            <person name="Gwinn M.L."/>
            <person name="Haft D.H."/>
            <person name="Khouri H."/>
            <person name="Kolonay J.F."/>
            <person name="Madupu R."/>
            <person name="Mohammoud Y."/>
            <person name="Nelson W.C."/>
            <person name="Radune D."/>
            <person name="Romero C.M."/>
            <person name="Sarria S."/>
            <person name="Selengut J."/>
            <person name="Shamblin C."/>
            <person name="Sullivan S.A."/>
            <person name="White O."/>
            <person name="Yu Y."/>
            <person name="Zafar N."/>
            <person name="Zhou L."/>
            <person name="Fraser C.M."/>
        </authorList>
    </citation>
    <scope>NUCLEOTIDE SEQUENCE [LARGE SCALE GENOMIC DNA]</scope>
    <source>
        <strain evidence="2 3">ATCC 23344</strain>
    </source>
</reference>
<feature type="compositionally biased region" description="Gly residues" evidence="1">
    <location>
        <begin position="107"/>
        <end position="117"/>
    </location>
</feature>
<name>A0A0H2WB75_BURMA</name>
<dbReference type="Proteomes" id="UP000006693">
    <property type="component" value="Chromosome 2"/>
</dbReference>
<evidence type="ECO:0000256" key="1">
    <source>
        <dbReference type="SAM" id="MobiDB-lite"/>
    </source>
</evidence>
<evidence type="ECO:0000313" key="3">
    <source>
        <dbReference type="Proteomes" id="UP000006693"/>
    </source>
</evidence>
<keyword evidence="3" id="KW-1185">Reference proteome</keyword>
<dbReference type="HOGENOM" id="CLU_2080343_0_0_4"/>
<dbReference type="EMBL" id="CP000011">
    <property type="protein sequence ID" value="AAU46209.1"/>
    <property type="molecule type" value="Genomic_DNA"/>
</dbReference>
<evidence type="ECO:0000313" key="2">
    <source>
        <dbReference type="EMBL" id="AAU46209.1"/>
    </source>
</evidence>
<sequence length="117" mass="13401">MRSGSPSARSERLSCFHLIRRRRRRRACRGGCARSRGRSDTRRVDGPLKTPASEPAAARRRHGRAAPRERRPPAIRSSVIRTVFWYRKLRIRQARPRRVRPRRAGAGPTGGKGGNRR</sequence>
<accession>A0A0H2WB75</accession>
<dbReference type="KEGG" id="bma:BMAA1068"/>
<feature type="compositionally biased region" description="Basic and acidic residues" evidence="1">
    <location>
        <begin position="37"/>
        <end position="46"/>
    </location>
</feature>
<organism evidence="2 3">
    <name type="scientific">Burkholderia mallei (strain ATCC 23344)</name>
    <dbReference type="NCBI Taxonomy" id="243160"/>
    <lineage>
        <taxon>Bacteria</taxon>
        <taxon>Pseudomonadati</taxon>
        <taxon>Pseudomonadota</taxon>
        <taxon>Betaproteobacteria</taxon>
        <taxon>Burkholderiales</taxon>
        <taxon>Burkholderiaceae</taxon>
        <taxon>Burkholderia</taxon>
        <taxon>pseudomallei group</taxon>
    </lineage>
</organism>
<gene>
    <name evidence="2" type="ordered locus">BMAA1068</name>
</gene>
<feature type="region of interest" description="Disordered" evidence="1">
    <location>
        <begin position="91"/>
        <end position="117"/>
    </location>
</feature>